<feature type="compositionally biased region" description="Low complexity" evidence="1">
    <location>
        <begin position="637"/>
        <end position="653"/>
    </location>
</feature>
<feature type="compositionally biased region" description="Basic residues" evidence="1">
    <location>
        <begin position="742"/>
        <end position="755"/>
    </location>
</feature>
<sequence length="755" mass="79083">MASPRAATRAAAASGGAPGGRAPMTFAQRVSAMLAHGSSGGAARSGSIGVGRAGDVRTPPPSDAAMHGRDPTRQGQDDVTTLQYRHQHGGPLLTPLLNTHHQQSQQQDLARELPSSSQQPLAYRHEVTARARGKRADYDQPAPAHPAYSQQPRHSHQDVIAPRTASDEAAAGPSPPLDTCTLPVHNHRGGTAGGEGIARPEAAHTNNTGGGVVESFAHGVCAPPAETAHAHDCGGGGAAGAGDAGALLPTGGAAGRSPGDRQQGVGDRAGGGSFEPRSHAALAAAVADEVGKRIQQCVDGQERLERTVGEMASSLRTLSEHLNALTDGNSAQAEALREATRDASDALMSCERRHAAVADRFERATEAAASARDHHLRQLAERDTAMAHVLEAHRNAAQVTTSKAVQMQQLLDEGLFLRDSAALCDMVDLVVQRLSRRHNLSVVSGLPPARASTPEEDDAHPPAPAEDASAPSECPLGSAALPRENVGAGATFLPTSEQDGAIGGTATRIRDDRSIETGEEHRTSQHDDDDVLMAPTTECSGELSKEDWLRLQRVADGKLTERTQAEHGRIIGKMTFLAAADAEVVRAEDKAKESPAEAGGVRAKDEDALCVACEWPGTYERHSPSRRHKSHADAQPATGTGDDADATDNSSSDTDGDVWGLQGLDEVVTATAAPSVQRQQARPGNAPSLPSRRSARALSAVTSTQSQRGCGHITRSSSSRRPTAFTEAAKRSRQATAPATRRGSRPTRKRVRFSL</sequence>
<accession>A0A7R9TJZ3</accession>
<feature type="region of interest" description="Disordered" evidence="1">
    <location>
        <begin position="247"/>
        <end position="275"/>
    </location>
</feature>
<feature type="region of interest" description="Disordered" evidence="1">
    <location>
        <begin position="1"/>
        <end position="24"/>
    </location>
</feature>
<feature type="compositionally biased region" description="Polar residues" evidence="1">
    <location>
        <begin position="701"/>
        <end position="721"/>
    </location>
</feature>
<feature type="compositionally biased region" description="Polar residues" evidence="1">
    <location>
        <begin position="96"/>
        <end position="120"/>
    </location>
</feature>
<organism evidence="2">
    <name type="scientific">Prasinoderma coloniale</name>
    <dbReference type="NCBI Taxonomy" id="156133"/>
    <lineage>
        <taxon>Eukaryota</taxon>
        <taxon>Viridiplantae</taxon>
        <taxon>Prasinodermophyta</taxon>
        <taxon>Prasinodermophyceae</taxon>
        <taxon>Prasinodermales</taxon>
        <taxon>Prasinodermaceae</taxon>
        <taxon>Prasinoderma</taxon>
    </lineage>
</organism>
<feature type="compositionally biased region" description="Low complexity" evidence="1">
    <location>
        <begin position="1"/>
        <end position="23"/>
    </location>
</feature>
<feature type="compositionally biased region" description="Basic and acidic residues" evidence="1">
    <location>
        <begin position="508"/>
        <end position="526"/>
    </location>
</feature>
<protein>
    <submittedName>
        <fullName evidence="2">Uncharacterized protein</fullName>
    </submittedName>
</protein>
<feature type="compositionally biased region" description="Low complexity" evidence="1">
    <location>
        <begin position="36"/>
        <end position="47"/>
    </location>
</feature>
<feature type="region of interest" description="Disordered" evidence="1">
    <location>
        <begin position="36"/>
        <end position="76"/>
    </location>
</feature>
<feature type="region of interest" description="Disordered" evidence="1">
    <location>
        <begin position="671"/>
        <end position="755"/>
    </location>
</feature>
<feature type="compositionally biased region" description="Polar residues" evidence="1">
    <location>
        <begin position="672"/>
        <end position="682"/>
    </location>
</feature>
<feature type="region of interest" description="Disordered" evidence="1">
    <location>
        <begin position="618"/>
        <end position="659"/>
    </location>
</feature>
<feature type="region of interest" description="Disordered" evidence="1">
    <location>
        <begin position="189"/>
        <end position="208"/>
    </location>
</feature>
<gene>
    <name evidence="2" type="ORF">PCOL08062_LOCUS5334</name>
</gene>
<evidence type="ECO:0000313" key="2">
    <source>
        <dbReference type="EMBL" id="CAD8237767.1"/>
    </source>
</evidence>
<proteinExistence type="predicted"/>
<reference evidence="2" key="1">
    <citation type="submission" date="2021-01" db="EMBL/GenBank/DDBJ databases">
        <authorList>
            <person name="Corre E."/>
            <person name="Pelletier E."/>
            <person name="Niang G."/>
            <person name="Scheremetjew M."/>
            <person name="Finn R."/>
            <person name="Kale V."/>
            <person name="Holt S."/>
            <person name="Cochrane G."/>
            <person name="Meng A."/>
            <person name="Brown T."/>
            <person name="Cohen L."/>
        </authorList>
    </citation>
    <scope>NUCLEOTIDE SEQUENCE</scope>
    <source>
        <strain evidence="2">CCMP1413</strain>
    </source>
</reference>
<feature type="compositionally biased region" description="Basic and acidic residues" evidence="1">
    <location>
        <begin position="66"/>
        <end position="76"/>
    </location>
</feature>
<dbReference type="EMBL" id="HBDZ01006982">
    <property type="protein sequence ID" value="CAD8237767.1"/>
    <property type="molecule type" value="Transcribed_RNA"/>
</dbReference>
<feature type="region of interest" description="Disordered" evidence="1">
    <location>
        <begin position="444"/>
        <end position="533"/>
    </location>
</feature>
<feature type="compositionally biased region" description="Basic and acidic residues" evidence="1">
    <location>
        <begin position="123"/>
        <end position="138"/>
    </location>
</feature>
<evidence type="ECO:0000256" key="1">
    <source>
        <dbReference type="SAM" id="MobiDB-lite"/>
    </source>
</evidence>
<feature type="compositionally biased region" description="Low complexity" evidence="1">
    <location>
        <begin position="686"/>
        <end position="700"/>
    </location>
</feature>
<feature type="region of interest" description="Disordered" evidence="1">
    <location>
        <begin position="89"/>
        <end position="184"/>
    </location>
</feature>
<name>A0A7R9TJZ3_9VIRI</name>
<dbReference type="AlphaFoldDB" id="A0A7R9TJZ3"/>